<name>A0A7J7JFM9_BUGNE</name>
<proteinExistence type="inferred from homology"/>
<sequence>MPRFALQLQAELDNVTNVRSAGDDFRWYFKLKCGSCGEETENHQYITILDEQPLKGGRGHASLVIKCKLCSRENSIDIIKDSIKPYLLDNSGQFQTIAEFDCRGVEPLDFEPRLGWTASSSESNAVFEDIDLTEKEWTEYDERANVSVSIMEVSSQFVKSHK</sequence>
<gene>
    <name evidence="4" type="ORF">EB796_016567</name>
</gene>
<protein>
    <submittedName>
        <fullName evidence="4">C1orf123</fullName>
    </submittedName>
</protein>
<dbReference type="AlphaFoldDB" id="A0A7J7JFM9"/>
<comment type="similarity">
    <text evidence="1">Belongs to the UPF0587 family.</text>
</comment>
<dbReference type="OrthoDB" id="10248838at2759"/>
<keyword evidence="2" id="KW-0479">Metal-binding</keyword>
<organism evidence="4 5">
    <name type="scientific">Bugula neritina</name>
    <name type="common">Brown bryozoan</name>
    <name type="synonym">Sertularia neritina</name>
    <dbReference type="NCBI Taxonomy" id="10212"/>
    <lineage>
        <taxon>Eukaryota</taxon>
        <taxon>Metazoa</taxon>
        <taxon>Spiralia</taxon>
        <taxon>Lophotrochozoa</taxon>
        <taxon>Bryozoa</taxon>
        <taxon>Gymnolaemata</taxon>
        <taxon>Cheilostomatida</taxon>
        <taxon>Flustrina</taxon>
        <taxon>Buguloidea</taxon>
        <taxon>Bugulidae</taxon>
        <taxon>Bugula</taxon>
    </lineage>
</organism>
<evidence type="ECO:0000256" key="3">
    <source>
        <dbReference type="ARBA" id="ARBA00022833"/>
    </source>
</evidence>
<accession>A0A7J7JFM9</accession>
<keyword evidence="3" id="KW-0862">Zinc</keyword>
<dbReference type="EMBL" id="VXIV02002493">
    <property type="protein sequence ID" value="KAF6025122.1"/>
    <property type="molecule type" value="Genomic_DNA"/>
</dbReference>
<dbReference type="InterPro" id="IPR008584">
    <property type="entry name" value="CXXC_Zn-binding_euk"/>
</dbReference>
<dbReference type="Pfam" id="PF05907">
    <property type="entry name" value="CXXC_Zn-b_euk"/>
    <property type="match status" value="1"/>
</dbReference>
<evidence type="ECO:0000313" key="4">
    <source>
        <dbReference type="EMBL" id="KAF6025122.1"/>
    </source>
</evidence>
<evidence type="ECO:0000256" key="2">
    <source>
        <dbReference type="ARBA" id="ARBA00022723"/>
    </source>
</evidence>
<evidence type="ECO:0000313" key="5">
    <source>
        <dbReference type="Proteomes" id="UP000593567"/>
    </source>
</evidence>
<dbReference type="PANTHER" id="PTHR12857:SF0">
    <property type="entry name" value="CXXC MOTIF CONTAINING ZINC BINDING PROTEIN"/>
    <property type="match status" value="1"/>
</dbReference>
<evidence type="ECO:0000256" key="1">
    <source>
        <dbReference type="ARBA" id="ARBA00007818"/>
    </source>
</evidence>
<reference evidence="4" key="1">
    <citation type="submission" date="2020-06" db="EMBL/GenBank/DDBJ databases">
        <title>Draft genome of Bugula neritina, a colonial animal packing powerful symbionts and potential medicines.</title>
        <authorList>
            <person name="Rayko M."/>
        </authorList>
    </citation>
    <scope>NUCLEOTIDE SEQUENCE [LARGE SCALE GENOMIC DNA]</scope>
    <source>
        <strain evidence="4">Kwan_BN1</strain>
    </source>
</reference>
<dbReference type="SUPFAM" id="SSF141678">
    <property type="entry name" value="MAL13P1.257-like"/>
    <property type="match status" value="1"/>
</dbReference>
<dbReference type="GO" id="GO:0008270">
    <property type="term" value="F:zinc ion binding"/>
    <property type="evidence" value="ECO:0007669"/>
    <property type="project" value="TreeGrafter"/>
</dbReference>
<keyword evidence="5" id="KW-1185">Reference proteome</keyword>
<comment type="caution">
    <text evidence="4">The sequence shown here is derived from an EMBL/GenBank/DDBJ whole genome shotgun (WGS) entry which is preliminary data.</text>
</comment>
<dbReference type="Proteomes" id="UP000593567">
    <property type="component" value="Unassembled WGS sequence"/>
</dbReference>
<dbReference type="PANTHER" id="PTHR12857">
    <property type="entry name" value="CXXC MOTIF CONTAINING ZINC BINDING PROTEIN"/>
    <property type="match status" value="1"/>
</dbReference>